<organism evidence="1">
    <name type="scientific">Pararge aegeria</name>
    <name type="common">speckled wood butterfly</name>
    <dbReference type="NCBI Taxonomy" id="116150"/>
    <lineage>
        <taxon>Eukaryota</taxon>
        <taxon>Metazoa</taxon>
        <taxon>Ecdysozoa</taxon>
        <taxon>Arthropoda</taxon>
        <taxon>Hexapoda</taxon>
        <taxon>Insecta</taxon>
        <taxon>Pterygota</taxon>
        <taxon>Neoptera</taxon>
        <taxon>Endopterygota</taxon>
        <taxon>Lepidoptera</taxon>
        <taxon>Glossata</taxon>
        <taxon>Ditrysia</taxon>
        <taxon>Papilionoidea</taxon>
        <taxon>Nymphalidae</taxon>
        <taxon>Satyrinae</taxon>
        <taxon>Satyrini</taxon>
        <taxon>Parargina</taxon>
        <taxon>Pararge</taxon>
    </lineage>
</organism>
<protein>
    <submittedName>
        <fullName evidence="1">Uncharacterized protein</fullName>
    </submittedName>
</protein>
<reference evidence="1" key="1">
    <citation type="journal article" date="2013" name="BMC Genomics">
        <title>Unscrambling butterfly oogenesis.</title>
        <authorList>
            <person name="Carter J.M."/>
            <person name="Baker S.C."/>
            <person name="Pink R."/>
            <person name="Carter D.R."/>
            <person name="Collins A."/>
            <person name="Tomlin J."/>
            <person name="Gibbs M."/>
            <person name="Breuker C.J."/>
        </authorList>
    </citation>
    <scope>NUCLEOTIDE SEQUENCE</scope>
    <source>
        <tissue evidence="1">Ovary</tissue>
    </source>
</reference>
<dbReference type="AlphaFoldDB" id="S4NXA6"/>
<feature type="non-terminal residue" evidence="1">
    <location>
        <position position="112"/>
    </location>
</feature>
<proteinExistence type="predicted"/>
<evidence type="ECO:0000313" key="1">
    <source>
        <dbReference type="EMBL" id="JAA83421.1"/>
    </source>
</evidence>
<name>S4NXA6_9NEOP</name>
<reference evidence="1" key="2">
    <citation type="submission" date="2013-05" db="EMBL/GenBank/DDBJ databases">
        <authorList>
            <person name="Carter J.-M."/>
            <person name="Baker S.C."/>
            <person name="Pink R."/>
            <person name="Carter D.R.F."/>
            <person name="Collins A."/>
            <person name="Tomlin J."/>
            <person name="Gibbs M."/>
            <person name="Breuker C.J."/>
        </authorList>
    </citation>
    <scope>NUCLEOTIDE SEQUENCE</scope>
    <source>
        <tissue evidence="1">Ovary</tissue>
    </source>
</reference>
<sequence>MKKLTLDLHENDDDTLFSFLTRFKLSQYKGDFLETAWNTVQKFSEQRSKNIQRKIMILNEIKSDIALINKEFCRTVILDDFVLSILTEKHFAQFSRNNDIKNLIDSKWILAA</sequence>
<dbReference type="EMBL" id="GAIX01009139">
    <property type="protein sequence ID" value="JAA83421.1"/>
    <property type="molecule type" value="Transcribed_RNA"/>
</dbReference>
<accession>S4NXA6</accession>